<dbReference type="InterPro" id="IPR052449">
    <property type="entry name" value="STYX-Interacting_Phosphatase"/>
</dbReference>
<dbReference type="GO" id="GO:1990444">
    <property type="term" value="F:F-box domain binding"/>
    <property type="evidence" value="ECO:0007669"/>
    <property type="project" value="TreeGrafter"/>
</dbReference>
<sequence length="346" mass="39189">MGTDRETIYRSTPYSYGTPSQPFVHIPAMTRSSSAIGHALDLVPTTHFVHGGELTPADMSIITRDKIQRPADRASEWSYEQRRQAQPILDYVYLGPTSVIRDHKFLGKEGITKVVVVRDVRLANQKMASVENAKTELEIDAAYFDVESSQQFVSLFPKAIREINSHILDAHHRQVRETEKGEKEDEHEYENENEHEGRVSFDSPGYRHGKVLVTCETGNDRSAAIVAAYIMSMFQKSMVATLHFIGMQRFCLGLEEDLKLALLAWEDIVKAQSSVARHALSVPPFQKRLSSRVDSKRRHEDLVRDVADDDMDEYEAAADGERFRGRATFIPFVDVAEIAMDVTMVE</sequence>
<dbReference type="InterPro" id="IPR020422">
    <property type="entry name" value="TYR_PHOSPHATASE_DUAL_dom"/>
</dbReference>
<feature type="compositionally biased region" description="Basic and acidic residues" evidence="2">
    <location>
        <begin position="174"/>
        <end position="199"/>
    </location>
</feature>
<dbReference type="GO" id="GO:0005654">
    <property type="term" value="C:nucleoplasm"/>
    <property type="evidence" value="ECO:0007669"/>
    <property type="project" value="TreeGrafter"/>
</dbReference>
<dbReference type="SMART" id="SM00195">
    <property type="entry name" value="DSPc"/>
    <property type="match status" value="1"/>
</dbReference>
<evidence type="ECO:0000256" key="1">
    <source>
        <dbReference type="ARBA" id="ARBA00009649"/>
    </source>
</evidence>
<evidence type="ECO:0000259" key="3">
    <source>
        <dbReference type="SMART" id="SM00195"/>
    </source>
</evidence>
<dbReference type="InterPro" id="IPR029021">
    <property type="entry name" value="Prot-tyrosine_phosphatase-like"/>
</dbReference>
<dbReference type="Gene3D" id="3.90.190.10">
    <property type="entry name" value="Protein tyrosine phosphatase superfamily"/>
    <property type="match status" value="1"/>
</dbReference>
<proteinExistence type="inferred from homology"/>
<dbReference type="OrthoDB" id="10252009at2759"/>
<dbReference type="GO" id="GO:0140096">
    <property type="term" value="F:catalytic activity, acting on a protein"/>
    <property type="evidence" value="ECO:0007669"/>
    <property type="project" value="UniProtKB-ARBA"/>
</dbReference>
<dbReference type="EMBL" id="LGSR01000017">
    <property type="protein sequence ID" value="KOS20357.1"/>
    <property type="molecule type" value="Genomic_DNA"/>
</dbReference>
<feature type="region of interest" description="Disordered" evidence="2">
    <location>
        <begin position="174"/>
        <end position="201"/>
    </location>
</feature>
<dbReference type="PANTHER" id="PTHR46588">
    <property type="entry name" value="SERINE/THREONINE/TYROSINE-INTERACTING PROTEIN"/>
    <property type="match status" value="1"/>
</dbReference>
<comment type="caution">
    <text evidence="4">The sequence shown here is derived from an EMBL/GenBank/DDBJ whole genome shotgun (WGS) entry which is preliminary data.</text>
</comment>
<dbReference type="GO" id="GO:0070372">
    <property type="term" value="P:regulation of ERK1 and ERK2 cascade"/>
    <property type="evidence" value="ECO:0007669"/>
    <property type="project" value="TreeGrafter"/>
</dbReference>
<dbReference type="CDD" id="cd14498">
    <property type="entry name" value="DSP"/>
    <property type="match status" value="1"/>
</dbReference>
<protein>
    <recommendedName>
        <fullName evidence="3">Tyrosine-protein phosphatase domain-containing protein</fullName>
    </recommendedName>
</protein>
<keyword evidence="5" id="KW-1185">Reference proteome</keyword>
<organism evidence="4 5">
    <name type="scientific">Escovopsis weberi</name>
    <dbReference type="NCBI Taxonomy" id="150374"/>
    <lineage>
        <taxon>Eukaryota</taxon>
        <taxon>Fungi</taxon>
        <taxon>Dikarya</taxon>
        <taxon>Ascomycota</taxon>
        <taxon>Pezizomycotina</taxon>
        <taxon>Sordariomycetes</taxon>
        <taxon>Hypocreomycetidae</taxon>
        <taxon>Hypocreales</taxon>
        <taxon>Hypocreaceae</taxon>
        <taxon>Escovopsis</taxon>
    </lineage>
</organism>
<dbReference type="AlphaFoldDB" id="A0A0M8N019"/>
<dbReference type="Proteomes" id="UP000053831">
    <property type="component" value="Unassembled WGS sequence"/>
</dbReference>
<dbReference type="InterPro" id="IPR000340">
    <property type="entry name" value="Dual-sp_phosphatase_cat-dom"/>
</dbReference>
<reference evidence="4 5" key="1">
    <citation type="submission" date="2015-07" db="EMBL/GenBank/DDBJ databases">
        <title>The genome of the fungus Escovopsis weberi, a specialized disease agent of ant agriculture.</title>
        <authorList>
            <person name="de Man T.J."/>
            <person name="Stajich J.E."/>
            <person name="Kubicek C.P."/>
            <person name="Chenthamara K."/>
            <person name="Atanasova L."/>
            <person name="Druzhinina I.S."/>
            <person name="Birnbaum S."/>
            <person name="Barribeau S.M."/>
            <person name="Teiling C."/>
            <person name="Suen G."/>
            <person name="Currie C."/>
            <person name="Gerardo N.M."/>
        </authorList>
    </citation>
    <scope>NUCLEOTIDE SEQUENCE [LARGE SCALE GENOMIC DNA]</scope>
</reference>
<dbReference type="PANTHER" id="PTHR46588:SF1">
    <property type="entry name" value="SERINE_THREONINE_TYROSINE-INTERACTING PROTEIN"/>
    <property type="match status" value="1"/>
</dbReference>
<evidence type="ECO:0000313" key="5">
    <source>
        <dbReference type="Proteomes" id="UP000053831"/>
    </source>
</evidence>
<dbReference type="Pfam" id="PF00782">
    <property type="entry name" value="DSPc"/>
    <property type="match status" value="1"/>
</dbReference>
<dbReference type="GO" id="GO:0005737">
    <property type="term" value="C:cytoplasm"/>
    <property type="evidence" value="ECO:0007669"/>
    <property type="project" value="TreeGrafter"/>
</dbReference>
<comment type="similarity">
    <text evidence="1">Belongs to the protein-tyrosine phosphatase family. Non-receptor class subfamily.</text>
</comment>
<feature type="domain" description="Tyrosine-protein phosphatase" evidence="3">
    <location>
        <begin position="84"/>
        <end position="268"/>
    </location>
</feature>
<evidence type="ECO:0000313" key="4">
    <source>
        <dbReference type="EMBL" id="KOS20357.1"/>
    </source>
</evidence>
<dbReference type="STRING" id="150374.A0A0M8N019"/>
<name>A0A0M8N019_ESCWE</name>
<evidence type="ECO:0000256" key="2">
    <source>
        <dbReference type="SAM" id="MobiDB-lite"/>
    </source>
</evidence>
<dbReference type="GO" id="GO:0062026">
    <property type="term" value="P:negative regulation of SCF-dependent proteasomal ubiquitin-dependent catabolic process"/>
    <property type="evidence" value="ECO:0007669"/>
    <property type="project" value="TreeGrafter"/>
</dbReference>
<gene>
    <name evidence="4" type="ORF">ESCO_005317</name>
</gene>
<accession>A0A0M8N019</accession>
<dbReference type="SUPFAM" id="SSF52799">
    <property type="entry name" value="(Phosphotyrosine protein) phosphatases II"/>
    <property type="match status" value="1"/>
</dbReference>